<proteinExistence type="predicted"/>
<comment type="caution">
    <text evidence="2">The sequence shown here is derived from an EMBL/GenBank/DDBJ whole genome shotgun (WGS) entry which is preliminary data.</text>
</comment>
<protein>
    <submittedName>
        <fullName evidence="2">Uncharacterized protein</fullName>
    </submittedName>
</protein>
<evidence type="ECO:0000313" key="2">
    <source>
        <dbReference type="EMBL" id="MBP2385054.1"/>
    </source>
</evidence>
<name>A0ABS4X9B3_9MICC</name>
<reference evidence="2 3" key="1">
    <citation type="submission" date="2021-03" db="EMBL/GenBank/DDBJ databases">
        <title>Sequencing the genomes of 1000 actinobacteria strains.</title>
        <authorList>
            <person name="Klenk H.-P."/>
        </authorList>
    </citation>
    <scope>NUCLEOTIDE SEQUENCE [LARGE SCALE GENOMIC DNA]</scope>
    <source>
        <strain evidence="2 3">DSM 15797</strain>
    </source>
</reference>
<evidence type="ECO:0000256" key="1">
    <source>
        <dbReference type="SAM" id="MobiDB-lite"/>
    </source>
</evidence>
<sequence length="41" mass="4220">MSPGFNYGSLAAAINHTSKTGLTATSRVSPVSLGPQTRKSQ</sequence>
<keyword evidence="3" id="KW-1185">Reference proteome</keyword>
<gene>
    <name evidence="2" type="ORF">JOF47_000565</name>
</gene>
<evidence type="ECO:0000313" key="3">
    <source>
        <dbReference type="Proteomes" id="UP001296993"/>
    </source>
</evidence>
<accession>A0ABS4X9B3</accession>
<dbReference type="Proteomes" id="UP001296993">
    <property type="component" value="Unassembled WGS sequence"/>
</dbReference>
<feature type="region of interest" description="Disordered" evidence="1">
    <location>
        <begin position="18"/>
        <end position="41"/>
    </location>
</feature>
<organism evidence="2 3">
    <name type="scientific">Paeniglutamicibacter kerguelensis</name>
    <dbReference type="NCBI Taxonomy" id="254788"/>
    <lineage>
        <taxon>Bacteria</taxon>
        <taxon>Bacillati</taxon>
        <taxon>Actinomycetota</taxon>
        <taxon>Actinomycetes</taxon>
        <taxon>Micrococcales</taxon>
        <taxon>Micrococcaceae</taxon>
        <taxon>Paeniglutamicibacter</taxon>
    </lineage>
</organism>
<dbReference type="EMBL" id="JAGIOF010000001">
    <property type="protein sequence ID" value="MBP2385054.1"/>
    <property type="molecule type" value="Genomic_DNA"/>
</dbReference>